<feature type="transmembrane region" description="Helical" evidence="6">
    <location>
        <begin position="793"/>
        <end position="812"/>
    </location>
</feature>
<evidence type="ECO:0000313" key="8">
    <source>
        <dbReference type="EMBL" id="MBB4667666.1"/>
    </source>
</evidence>
<keyword evidence="9" id="KW-1185">Reference proteome</keyword>
<dbReference type="PANTHER" id="PTHR43077:SF10">
    <property type="entry name" value="TRANSPORT PERMEASE PROTEIN"/>
    <property type="match status" value="1"/>
</dbReference>
<feature type="compositionally biased region" description="Basic and acidic residues" evidence="5">
    <location>
        <begin position="955"/>
        <end position="966"/>
    </location>
</feature>
<evidence type="ECO:0000256" key="5">
    <source>
        <dbReference type="SAM" id="MobiDB-lite"/>
    </source>
</evidence>
<evidence type="ECO:0000256" key="3">
    <source>
        <dbReference type="ARBA" id="ARBA00022989"/>
    </source>
</evidence>
<feature type="transmembrane region" description="Helical" evidence="6">
    <location>
        <begin position="764"/>
        <end position="787"/>
    </location>
</feature>
<dbReference type="NCBIfam" id="TIGR03062">
    <property type="entry name" value="pip_yhgE_Cterm"/>
    <property type="match status" value="1"/>
</dbReference>
<dbReference type="Gene3D" id="3.40.1710.10">
    <property type="entry name" value="abc type-2 transporter like domain"/>
    <property type="match status" value="1"/>
</dbReference>
<keyword evidence="3 6" id="KW-1133">Transmembrane helix</keyword>
<name>A0A7W7BTP7_9MICO</name>
<organism evidence="8 9">
    <name type="scientific">Microbacterium marinum</name>
    <dbReference type="NCBI Taxonomy" id="421115"/>
    <lineage>
        <taxon>Bacteria</taxon>
        <taxon>Bacillati</taxon>
        <taxon>Actinomycetota</taxon>
        <taxon>Actinomycetes</taxon>
        <taxon>Micrococcales</taxon>
        <taxon>Microbacteriaceae</taxon>
        <taxon>Microbacterium</taxon>
    </lineage>
</organism>
<comment type="subcellular location">
    <subcellularLocation>
        <location evidence="1">Membrane</location>
        <topology evidence="1">Multi-pass membrane protein</topology>
    </subcellularLocation>
</comment>
<evidence type="ECO:0000313" key="9">
    <source>
        <dbReference type="Proteomes" id="UP000573729"/>
    </source>
</evidence>
<dbReference type="GO" id="GO:0016020">
    <property type="term" value="C:membrane"/>
    <property type="evidence" value="ECO:0007669"/>
    <property type="project" value="UniProtKB-SubCell"/>
</dbReference>
<dbReference type="InterPro" id="IPR013525">
    <property type="entry name" value="ABC2_TM"/>
</dbReference>
<dbReference type="Pfam" id="PF12698">
    <property type="entry name" value="ABC2_membrane_3"/>
    <property type="match status" value="2"/>
</dbReference>
<evidence type="ECO:0000256" key="6">
    <source>
        <dbReference type="SAM" id="Phobius"/>
    </source>
</evidence>
<evidence type="ECO:0000256" key="2">
    <source>
        <dbReference type="ARBA" id="ARBA00022692"/>
    </source>
</evidence>
<dbReference type="Proteomes" id="UP000573729">
    <property type="component" value="Unassembled WGS sequence"/>
</dbReference>
<dbReference type="InterPro" id="IPR051328">
    <property type="entry name" value="T7SS_ABC-Transporter"/>
</dbReference>
<feature type="transmembrane region" description="Helical" evidence="6">
    <location>
        <begin position="678"/>
        <end position="699"/>
    </location>
</feature>
<proteinExistence type="predicted"/>
<feature type="transmembrane region" description="Helical" evidence="6">
    <location>
        <begin position="20"/>
        <end position="42"/>
    </location>
</feature>
<feature type="compositionally biased region" description="Basic and acidic residues" evidence="5">
    <location>
        <begin position="922"/>
        <end position="934"/>
    </location>
</feature>
<feature type="region of interest" description="Disordered" evidence="5">
    <location>
        <begin position="909"/>
        <end position="966"/>
    </location>
</feature>
<reference evidence="8 9" key="1">
    <citation type="submission" date="2020-08" db="EMBL/GenBank/DDBJ databases">
        <title>Sequencing the genomes of 1000 actinobacteria strains.</title>
        <authorList>
            <person name="Klenk H.-P."/>
        </authorList>
    </citation>
    <scope>NUCLEOTIDE SEQUENCE [LARGE SCALE GENOMIC DNA]</scope>
    <source>
        <strain evidence="8 9">DSM 24947</strain>
    </source>
</reference>
<dbReference type="PANTHER" id="PTHR43077">
    <property type="entry name" value="TRANSPORT PERMEASE YVFS-RELATED"/>
    <property type="match status" value="1"/>
</dbReference>
<comment type="caution">
    <text evidence="8">The sequence shown here is derived from an EMBL/GenBank/DDBJ whole genome shotgun (WGS) entry which is preliminary data.</text>
</comment>
<dbReference type="AlphaFoldDB" id="A0A7W7BTP7"/>
<feature type="region of interest" description="Disordered" evidence="5">
    <location>
        <begin position="872"/>
        <end position="894"/>
    </location>
</feature>
<dbReference type="InterPro" id="IPR017500">
    <property type="entry name" value="Phage_infect_YhgE_N"/>
</dbReference>
<keyword evidence="2 6" id="KW-0812">Transmembrane</keyword>
<feature type="transmembrane region" description="Helical" evidence="6">
    <location>
        <begin position="522"/>
        <end position="545"/>
    </location>
</feature>
<dbReference type="InterPro" id="IPR017501">
    <property type="entry name" value="Phage_infect_YhgE_C"/>
</dbReference>
<feature type="domain" description="ABC-2 type transporter transmembrane" evidence="7">
    <location>
        <begin position="21"/>
        <end position="165"/>
    </location>
</feature>
<evidence type="ECO:0000256" key="4">
    <source>
        <dbReference type="ARBA" id="ARBA00023136"/>
    </source>
</evidence>
<dbReference type="GO" id="GO:0140359">
    <property type="term" value="F:ABC-type transporter activity"/>
    <property type="evidence" value="ECO:0007669"/>
    <property type="project" value="InterPro"/>
</dbReference>
<evidence type="ECO:0000259" key="7">
    <source>
        <dbReference type="Pfam" id="PF12698"/>
    </source>
</evidence>
<sequence>MSWRIFRRDVTRLIRVRKTWIIVIGVLITPALYAWFNINAFWDPYANTENIDVAVANLDEGASSDLTGSLNVGDQVSKQLEENDQLGWVFMGEQEAMEEVKRGDVYAAIVIPADFSEDLLSITSGEFTQPALQYYVNEKASAIAPKITDVGASQLDRQITAAFTEQVAEAATDAVRDAGDGVESRLLTAKDNALNAFDSTSQSLASARDSITDLQNRIAGSRVTLSDARDTLTDVDSTLADVQKAAGEARSIIAEAQDQVIEFADAATAAYLTGTSLFAEASASANSSVSQVTEALTSARLRVDTAIGDVETVLEANEAAIAQVQALLDDADLDPETAQRLSGVIEALQERNAADQQLVADLSQLSTGTSDAVEGLQAASDALDEAAQGTQTAASDLRTVLTENLPALNSAMARLSSSAGEFSAAVASQRQVLTQVGDVLRSADSQLASTSTALDSFDADITSIESNLQTARTDIEAVAAAAEWDALGTITGLNPDDIARFTASPVAVDEQMMFPVSSYGSAMAALFTNLSLWIGAFVLMVIFKIEVDTEGVEGVTVREAYLGRFGLFALLAVGQALVVSIGNLIIGVQTVSAVAFVGTAVLIALAYVSIIYALCVGFGHVGRGLCILLVVMQIPGASGLYPIELMPDFFRAIYPLLPFSYGIDAMRETIAGFYGGHYWRFLGTLAVFVALAFFFGLVLRRRLASFHILFNREVAATDLLIGENVQVAGSGYRLREIIRALSDRRAYRVELTRRAQPFTHRYPVLLRATLIVGLAGLALVSAVALTFADAKALLLGIGTLWCLLIIGFLVAIEYIRWSFAQAGEIAGLDDADLHQAVLAGGADAHAAVASTESRTARQSVPGAQHLLAEDLSSGDSLDESHSADVAATGDADEHISDDADDVVAKWFQDAPEADASLEADDSAQRDVDAPETTKKAASRVEPAEAEESEGVAQQEDDRAAGKGEQS</sequence>
<feature type="compositionally biased region" description="Acidic residues" evidence="5">
    <location>
        <begin position="911"/>
        <end position="921"/>
    </location>
</feature>
<keyword evidence="4 6" id="KW-0472">Membrane</keyword>
<dbReference type="NCBIfam" id="TIGR03061">
    <property type="entry name" value="pip_yhgE_Nterm"/>
    <property type="match status" value="1"/>
</dbReference>
<dbReference type="EMBL" id="JACHMD010000001">
    <property type="protein sequence ID" value="MBB4667666.1"/>
    <property type="molecule type" value="Genomic_DNA"/>
</dbReference>
<feature type="transmembrane region" description="Helical" evidence="6">
    <location>
        <begin position="592"/>
        <end position="618"/>
    </location>
</feature>
<feature type="transmembrane region" description="Helical" evidence="6">
    <location>
        <begin position="565"/>
        <end position="586"/>
    </location>
</feature>
<evidence type="ECO:0000256" key="1">
    <source>
        <dbReference type="ARBA" id="ARBA00004141"/>
    </source>
</evidence>
<dbReference type="RefSeq" id="WP_221417319.1">
    <property type="nucleotide sequence ID" value="NZ_JACHMD010000001.1"/>
</dbReference>
<feature type="domain" description="ABC-2 type transporter transmembrane" evidence="7">
    <location>
        <begin position="455"/>
        <end position="697"/>
    </location>
</feature>
<feature type="transmembrane region" description="Helical" evidence="6">
    <location>
        <begin position="625"/>
        <end position="643"/>
    </location>
</feature>
<gene>
    <name evidence="8" type="ORF">BKA24_002375</name>
</gene>
<protein>
    <submittedName>
        <fullName evidence="8">Putative membrane protein</fullName>
    </submittedName>
</protein>
<accession>A0A7W7BTP7</accession>